<gene>
    <name evidence="5" type="ORF">GTC17253_12820</name>
</gene>
<keyword evidence="1" id="KW-0813">Transport</keyword>
<dbReference type="AlphaFoldDB" id="A0AB33ITN1"/>
<organism evidence="5">
    <name type="scientific">Prevotella sp. GTC17253</name>
    <dbReference type="NCBI Taxonomy" id="3236793"/>
    <lineage>
        <taxon>Bacteria</taxon>
        <taxon>Pseudomonadati</taxon>
        <taxon>Bacteroidota</taxon>
        <taxon>Bacteroidia</taxon>
        <taxon>Bacteroidales</taxon>
        <taxon>Prevotellaceae</taxon>
        <taxon>Prevotella</taxon>
    </lineage>
</organism>
<reference evidence="5" key="1">
    <citation type="submission" date="2024-07" db="EMBL/GenBank/DDBJ databases">
        <title>Complete genome sequence of Prevotella sp. YM-2024 GTC17253.</title>
        <authorList>
            <person name="Hayashi M."/>
            <person name="Muto Y."/>
            <person name="Tanaka K."/>
            <person name="Niwa H."/>
        </authorList>
    </citation>
    <scope>NUCLEOTIDE SEQUENCE</scope>
    <source>
        <strain evidence="5">GTC17253</strain>
    </source>
</reference>
<name>A0AB33ITN1_9BACT</name>
<dbReference type="GO" id="GO:0016887">
    <property type="term" value="F:ATP hydrolysis activity"/>
    <property type="evidence" value="ECO:0007669"/>
    <property type="project" value="InterPro"/>
</dbReference>
<dbReference type="PANTHER" id="PTHR42939:SF1">
    <property type="entry name" value="ABC TRANSPORTER ATP-BINDING PROTEIN ALBC-RELATED"/>
    <property type="match status" value="1"/>
</dbReference>
<dbReference type="PANTHER" id="PTHR42939">
    <property type="entry name" value="ABC TRANSPORTER ATP-BINDING PROTEIN ALBC-RELATED"/>
    <property type="match status" value="1"/>
</dbReference>
<keyword evidence="2" id="KW-0547">Nucleotide-binding</keyword>
<protein>
    <submittedName>
        <fullName evidence="5">ATP-binding cassette domain-containing protein</fullName>
    </submittedName>
</protein>
<dbReference type="Gene3D" id="3.40.50.300">
    <property type="entry name" value="P-loop containing nucleotide triphosphate hydrolases"/>
    <property type="match status" value="1"/>
</dbReference>
<proteinExistence type="predicted"/>
<sequence length="287" mass="33050">MIEIQNMTFGYDRREEPVFRDFSLSLPENCIYGLLGKNGMGKSTLLKLVCGLLRPQQGRVCIDGVDVSARRVEMLQDVYIVPEVFDMPRMSMMKCIEMHRDFYPRFSDEVLIKCLSEFELPEVKRMQELSMGQKKKVYMCLALASGTRLLLMDEPTNGLDIPSKSLFRKIIASNMTEERTMIISTHQVHDVESLLDHILLLDHSQLLLNASVSDLTEKYTFGYRRQSEMDDSVVYFEPALQGNAVMCRRQAGDGDTQLNLELLFNAMVNGVEVADWERHEKNRMEEI</sequence>
<evidence type="ECO:0000256" key="3">
    <source>
        <dbReference type="ARBA" id="ARBA00022840"/>
    </source>
</evidence>
<evidence type="ECO:0000256" key="1">
    <source>
        <dbReference type="ARBA" id="ARBA00022448"/>
    </source>
</evidence>
<dbReference type="InterPro" id="IPR027417">
    <property type="entry name" value="P-loop_NTPase"/>
</dbReference>
<dbReference type="InterPro" id="IPR051782">
    <property type="entry name" value="ABC_Transporter_VariousFunc"/>
</dbReference>
<keyword evidence="3 5" id="KW-0067">ATP-binding</keyword>
<dbReference type="GO" id="GO:0005524">
    <property type="term" value="F:ATP binding"/>
    <property type="evidence" value="ECO:0007669"/>
    <property type="project" value="UniProtKB-KW"/>
</dbReference>
<evidence type="ECO:0000313" key="5">
    <source>
        <dbReference type="EMBL" id="BFO71316.1"/>
    </source>
</evidence>
<dbReference type="SUPFAM" id="SSF52540">
    <property type="entry name" value="P-loop containing nucleoside triphosphate hydrolases"/>
    <property type="match status" value="1"/>
</dbReference>
<dbReference type="InterPro" id="IPR003593">
    <property type="entry name" value="AAA+_ATPase"/>
</dbReference>
<dbReference type="EMBL" id="AP035785">
    <property type="protein sequence ID" value="BFO71316.1"/>
    <property type="molecule type" value="Genomic_DNA"/>
</dbReference>
<dbReference type="InterPro" id="IPR003439">
    <property type="entry name" value="ABC_transporter-like_ATP-bd"/>
</dbReference>
<dbReference type="SMART" id="SM00382">
    <property type="entry name" value="AAA"/>
    <property type="match status" value="1"/>
</dbReference>
<dbReference type="PROSITE" id="PS50893">
    <property type="entry name" value="ABC_TRANSPORTER_2"/>
    <property type="match status" value="1"/>
</dbReference>
<accession>A0AB33ITN1</accession>
<feature type="domain" description="ABC transporter" evidence="4">
    <location>
        <begin position="2"/>
        <end position="228"/>
    </location>
</feature>
<evidence type="ECO:0000259" key="4">
    <source>
        <dbReference type="PROSITE" id="PS50893"/>
    </source>
</evidence>
<dbReference type="Pfam" id="PF00005">
    <property type="entry name" value="ABC_tran"/>
    <property type="match status" value="1"/>
</dbReference>
<evidence type="ECO:0000256" key="2">
    <source>
        <dbReference type="ARBA" id="ARBA00022741"/>
    </source>
</evidence>
<dbReference type="CDD" id="cd03230">
    <property type="entry name" value="ABC_DR_subfamily_A"/>
    <property type="match status" value="1"/>
</dbReference>